<keyword evidence="2" id="KW-1185">Reference proteome</keyword>
<proteinExistence type="predicted"/>
<organism evidence="1 2">
    <name type="scientific">Diphasiastrum complanatum</name>
    <name type="common">Issler's clubmoss</name>
    <name type="synonym">Lycopodium complanatum</name>
    <dbReference type="NCBI Taxonomy" id="34168"/>
    <lineage>
        <taxon>Eukaryota</taxon>
        <taxon>Viridiplantae</taxon>
        <taxon>Streptophyta</taxon>
        <taxon>Embryophyta</taxon>
        <taxon>Tracheophyta</taxon>
        <taxon>Lycopodiopsida</taxon>
        <taxon>Lycopodiales</taxon>
        <taxon>Lycopodiaceae</taxon>
        <taxon>Lycopodioideae</taxon>
        <taxon>Diphasiastrum</taxon>
    </lineage>
</organism>
<name>A0ACC2BQX6_DIPCM</name>
<reference evidence="2" key="1">
    <citation type="journal article" date="2024" name="Proc. Natl. Acad. Sci. U.S.A.">
        <title>Extraordinary preservation of gene collinearity over three hundred million years revealed in homosporous lycophytes.</title>
        <authorList>
            <person name="Li C."/>
            <person name="Wickell D."/>
            <person name="Kuo L.Y."/>
            <person name="Chen X."/>
            <person name="Nie B."/>
            <person name="Liao X."/>
            <person name="Peng D."/>
            <person name="Ji J."/>
            <person name="Jenkins J."/>
            <person name="Williams M."/>
            <person name="Shu S."/>
            <person name="Plott C."/>
            <person name="Barry K."/>
            <person name="Rajasekar S."/>
            <person name="Grimwood J."/>
            <person name="Han X."/>
            <person name="Sun S."/>
            <person name="Hou Z."/>
            <person name="He W."/>
            <person name="Dai G."/>
            <person name="Sun C."/>
            <person name="Schmutz J."/>
            <person name="Leebens-Mack J.H."/>
            <person name="Li F.W."/>
            <person name="Wang L."/>
        </authorList>
    </citation>
    <scope>NUCLEOTIDE SEQUENCE [LARGE SCALE GENOMIC DNA]</scope>
    <source>
        <strain evidence="2">cv. PW_Plant_1</strain>
    </source>
</reference>
<comment type="caution">
    <text evidence="1">The sequence shown here is derived from an EMBL/GenBank/DDBJ whole genome shotgun (WGS) entry which is preliminary data.</text>
</comment>
<evidence type="ECO:0000313" key="1">
    <source>
        <dbReference type="EMBL" id="KAJ7532085.1"/>
    </source>
</evidence>
<dbReference type="Proteomes" id="UP001162992">
    <property type="component" value="Chromosome 14"/>
</dbReference>
<evidence type="ECO:0000313" key="2">
    <source>
        <dbReference type="Proteomes" id="UP001162992"/>
    </source>
</evidence>
<protein>
    <submittedName>
        <fullName evidence="1">Uncharacterized protein</fullName>
    </submittedName>
</protein>
<accession>A0ACC2BQX6</accession>
<sequence length="519" mass="56189">MTSVSCISASGLTTPSSPDVSCSSPSSMRAGVASHGGEDGCSRAKWGRKQRQQAINPPLQNAKPKEVGANAQAKSSGRGRCKKRFVGVRQRPSGRWVAEIKDTTQKIRLWLGTFDTAEDAARAYDEAACLLRGTNTRTNFLPAASSSKVSALPSKAARLLHLRRNAAAKTSAIKAEYGSSSTMDSQPLESPTPYENLQTDLKLAASGRYGNSANSCSISLAASTSGTERHSIPATLPVLFPSYSQYGSHVDYNKKQHESLWDLFKMYRERFYGSSICQEDNFGGLLEDQLGSTQVVCRKELPSGLNNFCSDMDGKEDDSTANEHEEFGNGSDMSEELSFLSEVGGTIESPFDFCEQMGMPESLVDLPHDPTLTTLDLTQPSESVNTATDSCDSMILREHLKRMMYERQSSASLYLMNGVQECLLLSRGSDAMPYAISSPSLSLPPSYHRSHVHHSPSSPGTPATATNTNTTSTWKRSSEPQPSSSSVDGSQIQLGEAADSQSQEALWNSWDLPPLCTVN</sequence>
<dbReference type="EMBL" id="CM055105">
    <property type="protein sequence ID" value="KAJ7532085.1"/>
    <property type="molecule type" value="Genomic_DNA"/>
</dbReference>
<gene>
    <name evidence="1" type="ORF">O6H91_14G071600</name>
</gene>